<protein>
    <submittedName>
        <fullName evidence="2">SpoIID/LytB domain protein</fullName>
    </submittedName>
</protein>
<reference evidence="2 3" key="1">
    <citation type="journal article" date="2009" name="Stand. Genomic Sci.">
        <title>Complete genome sequence of Streptobacillus moniliformis type strain (9901T).</title>
        <authorList>
            <person name="Nolan M."/>
            <person name="Gronow S."/>
            <person name="Lapidus A."/>
            <person name="Ivanova N."/>
            <person name="Copeland A."/>
            <person name="Lucas S."/>
            <person name="Del Rio T.G."/>
            <person name="Chen F."/>
            <person name="Tice H."/>
            <person name="Pitluck S."/>
            <person name="Cheng J.F."/>
            <person name="Sims D."/>
            <person name="Meincke L."/>
            <person name="Bruce D."/>
            <person name="Goodwin L."/>
            <person name="Brettin T."/>
            <person name="Han C."/>
            <person name="Detter J.C."/>
            <person name="Ovchinikova G."/>
            <person name="Pati A."/>
            <person name="Mavromatis K."/>
            <person name="Mikhailova N."/>
            <person name="Chen A."/>
            <person name="Palaniappan K."/>
            <person name="Land M."/>
            <person name="Hauser L."/>
            <person name="Chang Y.J."/>
            <person name="Jeffries C.D."/>
            <person name="Rohde M."/>
            <person name="Sproer C."/>
            <person name="Goker M."/>
            <person name="Bristow J."/>
            <person name="Eisen J.A."/>
            <person name="Markowitz V."/>
            <person name="Hugenholtz P."/>
            <person name="Kyrpides N.C."/>
            <person name="Klenk H.P."/>
            <person name="Chain P."/>
        </authorList>
    </citation>
    <scope>NUCLEOTIDE SEQUENCE [LARGE SCALE GENOMIC DNA]</scope>
    <source>
        <strain evidence="3">ATCC 14647 / DSM 12112 / NCTC 10651 / 9901</strain>
    </source>
</reference>
<evidence type="ECO:0000313" key="2">
    <source>
        <dbReference type="EMBL" id="ACZ01108.1"/>
    </source>
</evidence>
<dbReference type="InterPro" id="IPR013693">
    <property type="entry name" value="SpoIID/LytB_N"/>
</dbReference>
<dbReference type="AlphaFoldDB" id="D1AXT2"/>
<dbReference type="GO" id="GO:0030435">
    <property type="term" value="P:sporulation resulting in formation of a cellular spore"/>
    <property type="evidence" value="ECO:0007669"/>
    <property type="project" value="InterPro"/>
</dbReference>
<accession>D1AXT2</accession>
<evidence type="ECO:0000259" key="1">
    <source>
        <dbReference type="Pfam" id="PF08486"/>
    </source>
</evidence>
<dbReference type="eggNOG" id="COG2385">
    <property type="taxonomic scope" value="Bacteria"/>
</dbReference>
<dbReference type="EMBL" id="CP001779">
    <property type="protein sequence ID" value="ACZ01108.1"/>
    <property type="molecule type" value="Genomic_DNA"/>
</dbReference>
<dbReference type="PANTHER" id="PTHR30032:SF4">
    <property type="entry name" value="AMIDASE ENHANCER"/>
    <property type="match status" value="1"/>
</dbReference>
<proteinExistence type="predicted"/>
<feature type="domain" description="Sporulation stage II protein D amidase enhancer LytB N-terminal" evidence="1">
    <location>
        <begin position="122"/>
        <end position="211"/>
    </location>
</feature>
<gene>
    <name evidence="2" type="ordered locus">Smon_0630</name>
</gene>
<dbReference type="PROSITE" id="PS51257">
    <property type="entry name" value="PROKAR_LIPOPROTEIN"/>
    <property type="match status" value="1"/>
</dbReference>
<dbReference type="HOGENOM" id="CLU_021203_3_2_0"/>
<dbReference type="NCBIfam" id="TIGR02669">
    <property type="entry name" value="SpoIID_LytB"/>
    <property type="match status" value="1"/>
</dbReference>
<sequence>MKKLRLIWILFLIFSCSMIEKVDYKIIKDTNDLVSREKSLIDDIRVRLTNLEKKKIYFELDSNMLINEENITVLKFNLEAFDNKIDMNGKMFDEINITNKNGIIKIDKYSFYGDIYIKAVDSKLILINKLNMEKYLLGVIPYEMPASFPLEALKAQTVIARSYAYKNILRNRKDFDIYDSVSSQVYKGILNKNIENVKKAIEETNGEVIVHDNKIIDAVFHSYSGGYTASGKEVWGNDVPYLQAVEDNYSKDVNSSVLTWEYMINNDIIMDKIGFRIFDFDISYTDSNRVSKLVLYNEDKSKEISYTGNNFRKEFSLSKIKSTSFTLDITDNGINIIGSGYGHGVGFSQWSSRSMAIDYKMSYIDIIKFFYKGVEVIKKGA</sequence>
<dbReference type="OrthoDB" id="9794671at2"/>
<dbReference type="STRING" id="519441.Smon_0630"/>
<dbReference type="PANTHER" id="PTHR30032">
    <property type="entry name" value="N-ACETYLMURAMOYL-L-ALANINE AMIDASE-RELATED"/>
    <property type="match status" value="1"/>
</dbReference>
<dbReference type="InterPro" id="IPR051922">
    <property type="entry name" value="Bact_Sporulation_Assoc"/>
</dbReference>
<dbReference type="GeneID" id="29674150"/>
<dbReference type="Pfam" id="PF08486">
    <property type="entry name" value="SpoIID"/>
    <property type="match status" value="1"/>
</dbReference>
<evidence type="ECO:0000313" key="3">
    <source>
        <dbReference type="Proteomes" id="UP000002072"/>
    </source>
</evidence>
<name>D1AXT2_STRM9</name>
<organism evidence="2 3">
    <name type="scientific">Streptobacillus moniliformis (strain ATCC 14647 / DSM 12112 / NCTC 10651 / 9901)</name>
    <dbReference type="NCBI Taxonomy" id="519441"/>
    <lineage>
        <taxon>Bacteria</taxon>
        <taxon>Fusobacteriati</taxon>
        <taxon>Fusobacteriota</taxon>
        <taxon>Fusobacteriia</taxon>
        <taxon>Fusobacteriales</taxon>
        <taxon>Leptotrichiaceae</taxon>
        <taxon>Streptobacillus</taxon>
    </lineage>
</organism>
<dbReference type="InterPro" id="IPR013486">
    <property type="entry name" value="SpoIID/LytB"/>
</dbReference>
<dbReference type="GO" id="GO:0030288">
    <property type="term" value="C:outer membrane-bounded periplasmic space"/>
    <property type="evidence" value="ECO:0007669"/>
    <property type="project" value="TreeGrafter"/>
</dbReference>
<keyword evidence="3" id="KW-1185">Reference proteome</keyword>
<dbReference type="Proteomes" id="UP000002072">
    <property type="component" value="Chromosome"/>
</dbReference>
<dbReference type="KEGG" id="smf:Smon_0630"/>
<dbReference type="RefSeq" id="WP_012858660.1">
    <property type="nucleotide sequence ID" value="NC_013515.1"/>
</dbReference>